<gene>
    <name evidence="1" type="ORF">GJ699_26205</name>
</gene>
<keyword evidence="2" id="KW-1185">Reference proteome</keyword>
<evidence type="ECO:0000313" key="1">
    <source>
        <dbReference type="EMBL" id="MRW93488.1"/>
    </source>
</evidence>
<dbReference type="EMBL" id="WKJK01000017">
    <property type="protein sequence ID" value="MRW93488.1"/>
    <property type="molecule type" value="Genomic_DNA"/>
</dbReference>
<accession>A0A6I2L5R5</accession>
<organism evidence="1 2">
    <name type="scientific">Duganella guangzhouensis</name>
    <dbReference type="NCBI Taxonomy" id="2666084"/>
    <lineage>
        <taxon>Bacteria</taxon>
        <taxon>Pseudomonadati</taxon>
        <taxon>Pseudomonadota</taxon>
        <taxon>Betaproteobacteria</taxon>
        <taxon>Burkholderiales</taxon>
        <taxon>Oxalobacteraceae</taxon>
        <taxon>Telluria group</taxon>
        <taxon>Duganella</taxon>
    </lineage>
</organism>
<protein>
    <submittedName>
        <fullName evidence="1">Uncharacterized protein</fullName>
    </submittedName>
</protein>
<dbReference type="Proteomes" id="UP000433309">
    <property type="component" value="Unassembled WGS sequence"/>
</dbReference>
<name>A0A6I2L5R5_9BURK</name>
<sequence length="76" mass="8302">MMDGITEELAYKAMFRFLEKYYELTGSDDVGALLGSMGHLSDGRPADAAMLGEWHACIRETVAAERMRSAGSRSGL</sequence>
<comment type="caution">
    <text evidence="1">The sequence shown here is derived from an EMBL/GenBank/DDBJ whole genome shotgun (WGS) entry which is preliminary data.</text>
</comment>
<dbReference type="AlphaFoldDB" id="A0A6I2L5R5"/>
<proteinExistence type="predicted"/>
<reference evidence="1 2" key="1">
    <citation type="submission" date="2019-11" db="EMBL/GenBank/DDBJ databases">
        <title>Novel species isolated from a subtropical stream in China.</title>
        <authorList>
            <person name="Lu H."/>
        </authorList>
    </citation>
    <scope>NUCLEOTIDE SEQUENCE [LARGE SCALE GENOMIC DNA]</scope>
    <source>
        <strain evidence="1 2">FT80W</strain>
    </source>
</reference>
<evidence type="ECO:0000313" key="2">
    <source>
        <dbReference type="Proteomes" id="UP000433309"/>
    </source>
</evidence>